<feature type="domain" description="DUF4333" evidence="2">
    <location>
        <begin position="16"/>
        <end position="90"/>
    </location>
</feature>
<sequence>MHPRIRPVFLAACALALAGCSASVSVDKQVSKENFEKGISDALQQSIGKRPDTVSCPGPIKAVEGESMRCVLTAGGQKVGLTAKIGAVNGTDVKYNVQVDQKPMQ</sequence>
<evidence type="ECO:0000313" key="3">
    <source>
        <dbReference type="EMBL" id="MFD2469638.1"/>
    </source>
</evidence>
<evidence type="ECO:0000313" key="4">
    <source>
        <dbReference type="Proteomes" id="UP001597483"/>
    </source>
</evidence>
<protein>
    <submittedName>
        <fullName evidence="3">DUF4333 domain-containing protein</fullName>
    </submittedName>
</protein>
<dbReference type="InterPro" id="IPR025637">
    <property type="entry name" value="DUF4333"/>
</dbReference>
<gene>
    <name evidence="3" type="ORF">ACFSVL_19800</name>
</gene>
<dbReference type="PROSITE" id="PS51257">
    <property type="entry name" value="PROKAR_LIPOPROTEIN"/>
    <property type="match status" value="1"/>
</dbReference>
<comment type="caution">
    <text evidence="3">The sequence shown here is derived from an EMBL/GenBank/DDBJ whole genome shotgun (WGS) entry which is preliminary data.</text>
</comment>
<accession>A0ABW5H8L4</accession>
<keyword evidence="4" id="KW-1185">Reference proteome</keyword>
<evidence type="ECO:0000256" key="1">
    <source>
        <dbReference type="SAM" id="SignalP"/>
    </source>
</evidence>
<reference evidence="4" key="1">
    <citation type="journal article" date="2019" name="Int. J. Syst. Evol. Microbiol.">
        <title>The Global Catalogue of Microorganisms (GCM) 10K type strain sequencing project: providing services to taxonomists for standard genome sequencing and annotation.</title>
        <authorList>
            <consortium name="The Broad Institute Genomics Platform"/>
            <consortium name="The Broad Institute Genome Sequencing Center for Infectious Disease"/>
            <person name="Wu L."/>
            <person name="Ma J."/>
        </authorList>
    </citation>
    <scope>NUCLEOTIDE SEQUENCE [LARGE SCALE GENOMIC DNA]</scope>
    <source>
        <strain evidence="4">CGMCC 4.7641</strain>
    </source>
</reference>
<dbReference type="RefSeq" id="WP_378306187.1">
    <property type="nucleotide sequence ID" value="NZ_JBHUKS010000014.1"/>
</dbReference>
<name>A0ABW5H8L4_9PSEU</name>
<feature type="chain" id="PRO_5047266523" evidence="1">
    <location>
        <begin position="23"/>
        <end position="105"/>
    </location>
</feature>
<keyword evidence="1" id="KW-0732">Signal</keyword>
<proteinExistence type="predicted"/>
<dbReference type="Pfam" id="PF14230">
    <property type="entry name" value="DUF4333"/>
    <property type="match status" value="1"/>
</dbReference>
<dbReference type="EMBL" id="JBHUKS010000014">
    <property type="protein sequence ID" value="MFD2469638.1"/>
    <property type="molecule type" value="Genomic_DNA"/>
</dbReference>
<evidence type="ECO:0000259" key="2">
    <source>
        <dbReference type="Pfam" id="PF14230"/>
    </source>
</evidence>
<dbReference type="Proteomes" id="UP001597483">
    <property type="component" value="Unassembled WGS sequence"/>
</dbReference>
<feature type="signal peptide" evidence="1">
    <location>
        <begin position="1"/>
        <end position="22"/>
    </location>
</feature>
<organism evidence="3 4">
    <name type="scientific">Amycolatopsis silviterrae</name>
    <dbReference type="NCBI Taxonomy" id="1656914"/>
    <lineage>
        <taxon>Bacteria</taxon>
        <taxon>Bacillati</taxon>
        <taxon>Actinomycetota</taxon>
        <taxon>Actinomycetes</taxon>
        <taxon>Pseudonocardiales</taxon>
        <taxon>Pseudonocardiaceae</taxon>
        <taxon>Amycolatopsis</taxon>
    </lineage>
</organism>